<evidence type="ECO:0000256" key="2">
    <source>
        <dbReference type="SAM" id="SignalP"/>
    </source>
</evidence>
<dbReference type="RefSeq" id="WP_118141839.1">
    <property type="nucleotide sequence ID" value="NZ_QSKY01000024.1"/>
</dbReference>
<accession>A0A414M0U9</accession>
<sequence>MIKRLSVVIALGVALSLSACGNTDKAVNEPTEAEKVTEAIESTPEVTEEPETPTEEVEELPVIYADDKEINLYLNRYNEANVGQEITEDQFEPYKHHGSVHKNQIKLKTEGTTISATGTKVTVYLEYKDLEQYKEAFLRFVKPFSDTDIEKCWEQVLEDDTRVIEFDGFSTETSKFNGNIEYMSIYGSIE</sequence>
<feature type="region of interest" description="Disordered" evidence="1">
    <location>
        <begin position="24"/>
        <end position="57"/>
    </location>
</feature>
<dbReference type="AlphaFoldDB" id="A0A414M0U9"/>
<name>A0A414M0U9_9FIRM</name>
<dbReference type="EMBL" id="QSKY01000024">
    <property type="protein sequence ID" value="RHF01326.1"/>
    <property type="molecule type" value="Genomic_DNA"/>
</dbReference>
<organism evidence="3 4">
    <name type="scientific">Agathobacter rectalis</name>
    <dbReference type="NCBI Taxonomy" id="39491"/>
    <lineage>
        <taxon>Bacteria</taxon>
        <taxon>Bacillati</taxon>
        <taxon>Bacillota</taxon>
        <taxon>Clostridia</taxon>
        <taxon>Lachnospirales</taxon>
        <taxon>Lachnospiraceae</taxon>
        <taxon>Agathobacter</taxon>
    </lineage>
</organism>
<protein>
    <submittedName>
        <fullName evidence="3">Uncharacterized protein</fullName>
    </submittedName>
</protein>
<evidence type="ECO:0000313" key="3">
    <source>
        <dbReference type="EMBL" id="RHF01326.1"/>
    </source>
</evidence>
<feature type="compositionally biased region" description="Acidic residues" evidence="1">
    <location>
        <begin position="46"/>
        <end position="57"/>
    </location>
</feature>
<comment type="caution">
    <text evidence="3">The sequence shown here is derived from an EMBL/GenBank/DDBJ whole genome shotgun (WGS) entry which is preliminary data.</text>
</comment>
<dbReference type="Proteomes" id="UP000283501">
    <property type="component" value="Unassembled WGS sequence"/>
</dbReference>
<proteinExistence type="predicted"/>
<feature type="signal peptide" evidence="2">
    <location>
        <begin position="1"/>
        <end position="19"/>
    </location>
</feature>
<reference evidence="3 4" key="1">
    <citation type="submission" date="2018-08" db="EMBL/GenBank/DDBJ databases">
        <title>A genome reference for cultivated species of the human gut microbiota.</title>
        <authorList>
            <person name="Zou Y."/>
            <person name="Xue W."/>
            <person name="Luo G."/>
        </authorList>
    </citation>
    <scope>NUCLEOTIDE SEQUENCE [LARGE SCALE GENOMIC DNA]</scope>
    <source>
        <strain evidence="3 4">AM26-2LB</strain>
    </source>
</reference>
<keyword evidence="2" id="KW-0732">Signal</keyword>
<gene>
    <name evidence="3" type="ORF">DW703_13220</name>
</gene>
<evidence type="ECO:0000313" key="4">
    <source>
        <dbReference type="Proteomes" id="UP000283501"/>
    </source>
</evidence>
<feature type="chain" id="PRO_5039413976" evidence="2">
    <location>
        <begin position="20"/>
        <end position="190"/>
    </location>
</feature>
<dbReference type="PROSITE" id="PS51257">
    <property type="entry name" value="PROKAR_LIPOPROTEIN"/>
    <property type="match status" value="1"/>
</dbReference>
<evidence type="ECO:0000256" key="1">
    <source>
        <dbReference type="SAM" id="MobiDB-lite"/>
    </source>
</evidence>